<dbReference type="EMBL" id="DWXX01000096">
    <property type="protein sequence ID" value="HJB59113.1"/>
    <property type="molecule type" value="Genomic_DNA"/>
</dbReference>
<evidence type="ECO:0000313" key="1">
    <source>
        <dbReference type="EMBL" id="HJB59113.1"/>
    </source>
</evidence>
<sequence length="244" mass="26114">MIRRRVSAVLRLRDGFTGRVLPGGAVCLLDGRPLRHPLWKEGGYLVIQDLAAGPHSLEVRCAGFRPVTLTVEAGRTLWEEVVDLTPGEGYPFPAGTADLTIRFAGGGAPADGETVWVGMKGDVVLKLAQDKADPAETALRLFCQGPESRLPVPGHFILADPKAPELAALRSLRDGAGELEQPLAQTHPRGTEWVAARPCAVQSGAVQMRFAGPGQVWIFCRGALACTRVESGSQEYQWELGGGE</sequence>
<proteinExistence type="predicted"/>
<protein>
    <recommendedName>
        <fullName evidence="3">PEGA domain-containing protein</fullName>
    </recommendedName>
</protein>
<comment type="caution">
    <text evidence="1">The sequence shown here is derived from an EMBL/GenBank/DDBJ whole genome shotgun (WGS) entry which is preliminary data.</text>
</comment>
<organism evidence="1 2">
    <name type="scientific">Candidatus Faecalibacterium faecipullorum</name>
    <dbReference type="NCBI Taxonomy" id="2838578"/>
    <lineage>
        <taxon>Bacteria</taxon>
        <taxon>Bacillati</taxon>
        <taxon>Bacillota</taxon>
        <taxon>Clostridia</taxon>
        <taxon>Eubacteriales</taxon>
        <taxon>Oscillospiraceae</taxon>
        <taxon>Faecalibacterium</taxon>
    </lineage>
</organism>
<reference evidence="1" key="1">
    <citation type="journal article" date="2021" name="PeerJ">
        <title>Extensive microbial diversity within the chicken gut microbiome revealed by metagenomics and culture.</title>
        <authorList>
            <person name="Gilroy R."/>
            <person name="Ravi A."/>
            <person name="Getino M."/>
            <person name="Pursley I."/>
            <person name="Horton D.L."/>
            <person name="Alikhan N.F."/>
            <person name="Baker D."/>
            <person name="Gharbi K."/>
            <person name="Hall N."/>
            <person name="Watson M."/>
            <person name="Adriaenssens E.M."/>
            <person name="Foster-Nyarko E."/>
            <person name="Jarju S."/>
            <person name="Secka A."/>
            <person name="Antonio M."/>
            <person name="Oren A."/>
            <person name="Chaudhuri R.R."/>
            <person name="La Ragione R."/>
            <person name="Hildebrand F."/>
            <person name="Pallen M.J."/>
        </authorList>
    </citation>
    <scope>NUCLEOTIDE SEQUENCE</scope>
    <source>
        <strain evidence="1">ChiHjej9B8-13557</strain>
    </source>
</reference>
<reference evidence="1" key="2">
    <citation type="submission" date="2021-04" db="EMBL/GenBank/DDBJ databases">
        <authorList>
            <person name="Gilroy R."/>
        </authorList>
    </citation>
    <scope>NUCLEOTIDE SEQUENCE</scope>
    <source>
        <strain evidence="1">ChiHjej9B8-13557</strain>
    </source>
</reference>
<gene>
    <name evidence="1" type="ORF">H9771_05590</name>
</gene>
<dbReference type="AlphaFoldDB" id="A0A9D2S6S7"/>
<evidence type="ECO:0000313" key="2">
    <source>
        <dbReference type="Proteomes" id="UP000824211"/>
    </source>
</evidence>
<accession>A0A9D2S6S7</accession>
<dbReference type="Proteomes" id="UP000824211">
    <property type="component" value="Unassembled WGS sequence"/>
</dbReference>
<evidence type="ECO:0008006" key="3">
    <source>
        <dbReference type="Google" id="ProtNLM"/>
    </source>
</evidence>
<name>A0A9D2S6S7_9FIRM</name>